<dbReference type="Proteomes" id="UP000025229">
    <property type="component" value="Chromosome"/>
</dbReference>
<dbReference type="RefSeq" id="WP_038681090.1">
    <property type="nucleotide sequence ID" value="NZ_CP007514.1"/>
</dbReference>
<feature type="region of interest" description="Disordered" evidence="1">
    <location>
        <begin position="1"/>
        <end position="87"/>
    </location>
</feature>
<sequence length="87" mass="9988">MQAPILYSTSKKKNATNDTPPKTRDTRERTEPPGDGFLPSLRKEVFETGKREREPHLKRREKPENAGLDQEPESEQPEARGEHHAAR</sequence>
<dbReference type="EMBL" id="JAWXXX010000001">
    <property type="protein sequence ID" value="MDX5893688.1"/>
    <property type="molecule type" value="Genomic_DNA"/>
</dbReference>
<reference evidence="2 4" key="1">
    <citation type="submission" date="2014-03" db="EMBL/GenBank/DDBJ databases">
        <title>Complete genome sequence of the Radio-Resistant Rubrobacter radiotolerans RSPS-4.</title>
        <authorList>
            <person name="Egas C.C."/>
            <person name="Barroso C.C."/>
            <person name="Froufe H.J.C."/>
            <person name="Pacheco J.J."/>
            <person name="Albuquerque L.L."/>
            <person name="da Costa M.M.S."/>
        </authorList>
    </citation>
    <scope>NUCLEOTIDE SEQUENCE [LARGE SCALE GENOMIC DNA]</scope>
    <source>
        <strain evidence="2 4">RSPS-4</strain>
    </source>
</reference>
<evidence type="ECO:0000256" key="1">
    <source>
        <dbReference type="SAM" id="MobiDB-lite"/>
    </source>
</evidence>
<evidence type="ECO:0000313" key="3">
    <source>
        <dbReference type="EMBL" id="MDX5893688.1"/>
    </source>
</evidence>
<accession>A0A023X2Q0</accession>
<reference evidence="3" key="2">
    <citation type="submission" date="2023-11" db="EMBL/GenBank/DDBJ databases">
        <title>MicrobeMod: A computational toolkit for identifying prokaryotic methylation and restriction-modification with nanopore sequencing.</title>
        <authorList>
            <person name="Crits-Christoph A."/>
            <person name="Kang S.C."/>
            <person name="Lee H."/>
            <person name="Ostrov N."/>
        </authorList>
    </citation>
    <scope>NUCLEOTIDE SEQUENCE</scope>
    <source>
        <strain evidence="3">ATCC 51242</strain>
    </source>
</reference>
<evidence type="ECO:0000313" key="4">
    <source>
        <dbReference type="Proteomes" id="UP000025229"/>
    </source>
</evidence>
<dbReference type="STRING" id="42256.RradSPS_0997"/>
<keyword evidence="4" id="KW-1185">Reference proteome</keyword>
<dbReference type="KEGG" id="rrd:RradSPS_0997"/>
<dbReference type="Proteomes" id="UP001281130">
    <property type="component" value="Unassembled WGS sequence"/>
</dbReference>
<organism evidence="2 4">
    <name type="scientific">Rubrobacter radiotolerans</name>
    <name type="common">Arthrobacter radiotolerans</name>
    <dbReference type="NCBI Taxonomy" id="42256"/>
    <lineage>
        <taxon>Bacteria</taxon>
        <taxon>Bacillati</taxon>
        <taxon>Actinomycetota</taxon>
        <taxon>Rubrobacteria</taxon>
        <taxon>Rubrobacterales</taxon>
        <taxon>Rubrobacteraceae</taxon>
        <taxon>Rubrobacter</taxon>
    </lineage>
</organism>
<feature type="compositionally biased region" description="Basic and acidic residues" evidence="1">
    <location>
        <begin position="77"/>
        <end position="87"/>
    </location>
</feature>
<feature type="compositionally biased region" description="Basic and acidic residues" evidence="1">
    <location>
        <begin position="21"/>
        <end position="32"/>
    </location>
</feature>
<dbReference type="AlphaFoldDB" id="A0A023X2Q0"/>
<proteinExistence type="predicted"/>
<name>A0A023X2Q0_RUBRA</name>
<evidence type="ECO:0000313" key="2">
    <source>
        <dbReference type="EMBL" id="AHY46280.1"/>
    </source>
</evidence>
<dbReference type="HOGENOM" id="CLU_2481387_0_0_11"/>
<feature type="compositionally biased region" description="Basic and acidic residues" evidence="1">
    <location>
        <begin position="41"/>
        <end position="55"/>
    </location>
</feature>
<dbReference type="EMBL" id="CP007514">
    <property type="protein sequence ID" value="AHY46280.1"/>
    <property type="molecule type" value="Genomic_DNA"/>
</dbReference>
<protein>
    <submittedName>
        <fullName evidence="2">Uncharacterized protein</fullName>
    </submittedName>
</protein>
<gene>
    <name evidence="2" type="ORF">RradSPS_0997</name>
    <name evidence="3" type="ORF">SIL72_06565</name>
</gene>